<dbReference type="Pfam" id="PF01774">
    <property type="entry name" value="UreD"/>
    <property type="match status" value="1"/>
</dbReference>
<proteinExistence type="predicted"/>
<gene>
    <name evidence="2" type="ORF">METZ01_LOCUS355949</name>
</gene>
<accession>A0A382S0Y1</accession>
<protein>
    <recommendedName>
        <fullName evidence="3">Urease accessory protein UreD</fullName>
    </recommendedName>
</protein>
<dbReference type="EMBL" id="UINC01125337">
    <property type="protein sequence ID" value="SVD03095.1"/>
    <property type="molecule type" value="Genomic_DNA"/>
</dbReference>
<evidence type="ECO:0000256" key="1">
    <source>
        <dbReference type="ARBA" id="ARBA00023186"/>
    </source>
</evidence>
<organism evidence="2">
    <name type="scientific">marine metagenome</name>
    <dbReference type="NCBI Taxonomy" id="408172"/>
    <lineage>
        <taxon>unclassified sequences</taxon>
        <taxon>metagenomes</taxon>
        <taxon>ecological metagenomes</taxon>
    </lineage>
</organism>
<evidence type="ECO:0008006" key="3">
    <source>
        <dbReference type="Google" id="ProtNLM"/>
    </source>
</evidence>
<dbReference type="GO" id="GO:0016151">
    <property type="term" value="F:nickel cation binding"/>
    <property type="evidence" value="ECO:0007669"/>
    <property type="project" value="InterPro"/>
</dbReference>
<feature type="non-terminal residue" evidence="2">
    <location>
        <position position="1"/>
    </location>
</feature>
<evidence type="ECO:0000313" key="2">
    <source>
        <dbReference type="EMBL" id="SVD03095.1"/>
    </source>
</evidence>
<sequence length="122" mass="13840">RQATIHDQWRLRRDSQLIWADDFRLNGDVETLRHRRSLLDGAHAIATIIYVAPDASKLLETARCALRKAVCRAGVSERAGMLICRFLGPDDISLRRDVEAFLVTFRAALYGHPAPMPRVWAC</sequence>
<reference evidence="2" key="1">
    <citation type="submission" date="2018-05" db="EMBL/GenBank/DDBJ databases">
        <authorList>
            <person name="Lanie J.A."/>
            <person name="Ng W.-L."/>
            <person name="Kazmierczak K.M."/>
            <person name="Andrzejewski T.M."/>
            <person name="Davidsen T.M."/>
            <person name="Wayne K.J."/>
            <person name="Tettelin H."/>
            <person name="Glass J.I."/>
            <person name="Rusch D."/>
            <person name="Podicherti R."/>
            <person name="Tsui H.-C.T."/>
            <person name="Winkler M.E."/>
        </authorList>
    </citation>
    <scope>NUCLEOTIDE SEQUENCE</scope>
</reference>
<name>A0A382S0Y1_9ZZZZ</name>
<dbReference type="InterPro" id="IPR002669">
    <property type="entry name" value="UreD"/>
</dbReference>
<dbReference type="AlphaFoldDB" id="A0A382S0Y1"/>
<keyword evidence="1" id="KW-0143">Chaperone</keyword>